<gene>
    <name evidence="2" type="ORF">CMASS_06970</name>
</gene>
<organism evidence="2 3">
    <name type="scientific">Corynebacterium massiliense DSM 45435</name>
    <dbReference type="NCBI Taxonomy" id="1121364"/>
    <lineage>
        <taxon>Bacteria</taxon>
        <taxon>Bacillati</taxon>
        <taxon>Actinomycetota</taxon>
        <taxon>Actinomycetes</taxon>
        <taxon>Mycobacteriales</taxon>
        <taxon>Corynebacteriaceae</taxon>
        <taxon>Corynebacterium</taxon>
    </lineage>
</organism>
<feature type="region of interest" description="Disordered" evidence="1">
    <location>
        <begin position="196"/>
        <end position="219"/>
    </location>
</feature>
<protein>
    <recommendedName>
        <fullName evidence="4">Secreted protein</fullName>
    </recommendedName>
</protein>
<dbReference type="RefSeq" id="WP_022862300.1">
    <property type="nucleotide sequence ID" value="NZ_ATVG01000001.1"/>
</dbReference>
<accession>A0ABY7U7Z1</accession>
<keyword evidence="3" id="KW-1185">Reference proteome</keyword>
<name>A0ABY7U7Z1_9CORY</name>
<dbReference type="Proteomes" id="UP001220064">
    <property type="component" value="Chromosome"/>
</dbReference>
<evidence type="ECO:0000313" key="2">
    <source>
        <dbReference type="EMBL" id="WCZ32828.1"/>
    </source>
</evidence>
<evidence type="ECO:0008006" key="4">
    <source>
        <dbReference type="Google" id="ProtNLM"/>
    </source>
</evidence>
<proteinExistence type="predicted"/>
<dbReference type="EMBL" id="CP063189">
    <property type="protein sequence ID" value="WCZ32828.1"/>
    <property type="molecule type" value="Genomic_DNA"/>
</dbReference>
<evidence type="ECO:0000256" key="1">
    <source>
        <dbReference type="SAM" id="MobiDB-lite"/>
    </source>
</evidence>
<evidence type="ECO:0000313" key="3">
    <source>
        <dbReference type="Proteomes" id="UP001220064"/>
    </source>
</evidence>
<reference evidence="2 3" key="1">
    <citation type="submission" date="2020-10" db="EMBL/GenBank/DDBJ databases">
        <title>Complete genome sequence of Corynebacterium massiliense DSM 45435, type strain of Corynebacterium massiliense.</title>
        <authorList>
            <person name="Busche T."/>
            <person name="Kalinowski J."/>
            <person name="Ruckert C."/>
        </authorList>
    </citation>
    <scope>NUCLEOTIDE SEQUENCE [LARGE SCALE GENOMIC DNA]</scope>
    <source>
        <strain evidence="2 3">DSM 45435</strain>
    </source>
</reference>
<sequence length="219" mass="23269">MTRRTFAFLGVVVVVLCAVVWAAGEFGPQAAQPVQGDQLGPERDEDLAAYRERAAATLEGGDDEMPRFAMVSFREPLSAADAAQVVDSVRPSPRRVNAVIPVSARAIAVSEPTAADRDHGGRAAVFQRGLDTASREFGEPIPGVLEKPEPRIAAVTVWDRLEVLQALAARDRVIAVEAAPEGAVWGNIALRPPPASSAYAPSGENSPTLADKNAAHRRF</sequence>